<feature type="compositionally biased region" description="Polar residues" evidence="10">
    <location>
        <begin position="174"/>
        <end position="192"/>
    </location>
</feature>
<evidence type="ECO:0000259" key="11">
    <source>
        <dbReference type="PROSITE" id="PS50157"/>
    </source>
</evidence>
<dbReference type="GO" id="GO:0005634">
    <property type="term" value="C:nucleus"/>
    <property type="evidence" value="ECO:0007669"/>
    <property type="project" value="UniProtKB-SubCell"/>
</dbReference>
<dbReference type="Gene3D" id="3.30.160.60">
    <property type="entry name" value="Classic Zinc Finger"/>
    <property type="match status" value="1"/>
</dbReference>
<dbReference type="GO" id="GO:0008270">
    <property type="term" value="F:zinc ion binding"/>
    <property type="evidence" value="ECO:0007669"/>
    <property type="project" value="UniProtKB-KW"/>
</dbReference>
<evidence type="ECO:0000256" key="10">
    <source>
        <dbReference type="SAM" id="MobiDB-lite"/>
    </source>
</evidence>
<evidence type="ECO:0000256" key="6">
    <source>
        <dbReference type="ARBA" id="ARBA00023015"/>
    </source>
</evidence>
<dbReference type="SUPFAM" id="SSF57667">
    <property type="entry name" value="beta-beta-alpha zinc fingers"/>
    <property type="match status" value="1"/>
</dbReference>
<evidence type="ECO:0000256" key="9">
    <source>
        <dbReference type="PROSITE-ProRule" id="PRU00042"/>
    </source>
</evidence>
<evidence type="ECO:0000256" key="5">
    <source>
        <dbReference type="ARBA" id="ARBA00022833"/>
    </source>
</evidence>
<keyword evidence="8" id="KW-0539">Nucleus</keyword>
<feature type="compositionally biased region" description="Polar residues" evidence="10">
    <location>
        <begin position="200"/>
        <end position="212"/>
    </location>
</feature>
<keyword evidence="2" id="KW-0479">Metal-binding</keyword>
<evidence type="ECO:0000256" key="7">
    <source>
        <dbReference type="ARBA" id="ARBA00023163"/>
    </source>
</evidence>
<dbReference type="Pfam" id="PF13912">
    <property type="entry name" value="zf-C2H2_6"/>
    <property type="match status" value="2"/>
</dbReference>
<evidence type="ECO:0000256" key="8">
    <source>
        <dbReference type="ARBA" id="ARBA00023242"/>
    </source>
</evidence>
<name>A0A7J0E7D1_9ERIC</name>
<evidence type="ECO:0000313" key="13">
    <source>
        <dbReference type="Proteomes" id="UP000585474"/>
    </source>
</evidence>
<evidence type="ECO:0000256" key="3">
    <source>
        <dbReference type="ARBA" id="ARBA00022737"/>
    </source>
</evidence>
<keyword evidence="5" id="KW-0862">Zinc</keyword>
<dbReference type="InterPro" id="IPR036236">
    <property type="entry name" value="Znf_C2H2_sf"/>
</dbReference>
<accession>A0A7J0E7D1</accession>
<dbReference type="Proteomes" id="UP000585474">
    <property type="component" value="Unassembled WGS sequence"/>
</dbReference>
<keyword evidence="7" id="KW-0804">Transcription</keyword>
<evidence type="ECO:0000313" key="12">
    <source>
        <dbReference type="EMBL" id="GFY82202.1"/>
    </source>
</evidence>
<feature type="region of interest" description="Disordered" evidence="10">
    <location>
        <begin position="164"/>
        <end position="214"/>
    </location>
</feature>
<feature type="domain" description="C2H2-type" evidence="11">
    <location>
        <begin position="90"/>
        <end position="112"/>
    </location>
</feature>
<dbReference type="AlphaFoldDB" id="A0A7J0E7D1"/>
<dbReference type="EMBL" id="BJWL01000002">
    <property type="protein sequence ID" value="GFY82202.1"/>
    <property type="molecule type" value="Genomic_DNA"/>
</dbReference>
<sequence length="646" mass="70932">MVYLGMKRQREGELDTLTTVAHYLMLLSHGVAAASPSDRIFECKTCNRQFPSFQALGGHRASHKRPRLMGPGPSGELGGHAQSPPKPKVHECPICGLEFAVGQALGGHMRRHRTALSGDRMAELKKPSSRRVLCLDLNLAPPGTAQTLNPIATNAATTFSLLRSLGQPPAQPPDSHQTPAQPLRNQTATNPASCAASVQPLRNQTATATNPASCAAHLRSHQTATSLLRSPTQSESHQHSLCPCSPAPVPCSPVPCTALCSLVQPSPAPIREIQPRLVLCSPYQPSPVPVPCSPAVIVMADSLKEVVPAHMVPVPSPVPVSLSHSQPAQRVTSVLLNGKNFHAWSRSFQLYLGGKRKSRWILGKEPKPAESDPKFDEWVSDNCIILGWMFNSMEDRVYHMFMYHDTVHGLWTALTQMYAHARNESRIFKLYRETRWEELAQYEPLSDFPSDGAVESKRLDRRHTYQFLMGLKSEFETLRTQILNTSPLPSLYEAFAIVDGDERRRRILPSLSLPESSSIVPDQRALAAASGTHLYCQHCRKPGHLIDRCWVLHPELKQQFSRPRWGGRGGGRSGGQGRGTPRTGTVAEVDSMPANLPDFKQLQLQIAQLQSHLGLATASQSSGPTAVIVAETPTALHGPDFEEDFW</sequence>
<dbReference type="PROSITE" id="PS00028">
    <property type="entry name" value="ZINC_FINGER_C2H2_1"/>
    <property type="match status" value="2"/>
</dbReference>
<evidence type="ECO:0000256" key="1">
    <source>
        <dbReference type="ARBA" id="ARBA00004123"/>
    </source>
</evidence>
<gene>
    <name evidence="12" type="ORF">Acr_02g0004420</name>
</gene>
<dbReference type="OrthoDB" id="5544992at2759"/>
<proteinExistence type="predicted"/>
<dbReference type="SMART" id="SM00355">
    <property type="entry name" value="ZnF_C2H2"/>
    <property type="match status" value="2"/>
</dbReference>
<dbReference type="PANTHER" id="PTHR26374">
    <property type="entry name" value="ZINC FINGER PROTEIN ZAT5"/>
    <property type="match status" value="1"/>
</dbReference>
<comment type="caution">
    <text evidence="12">The sequence shown here is derived from an EMBL/GenBank/DDBJ whole genome shotgun (WGS) entry which is preliminary data.</text>
</comment>
<keyword evidence="4 9" id="KW-0863">Zinc-finger</keyword>
<dbReference type="PROSITE" id="PS50157">
    <property type="entry name" value="ZINC_FINGER_C2H2_2"/>
    <property type="match status" value="2"/>
</dbReference>
<dbReference type="InterPro" id="IPR029472">
    <property type="entry name" value="Copia-like_N"/>
</dbReference>
<evidence type="ECO:0000256" key="4">
    <source>
        <dbReference type="ARBA" id="ARBA00022771"/>
    </source>
</evidence>
<evidence type="ECO:0000256" key="2">
    <source>
        <dbReference type="ARBA" id="ARBA00022723"/>
    </source>
</evidence>
<protein>
    <submittedName>
        <fullName evidence="12">C2H2-type zinc finger family protein</fullName>
    </submittedName>
</protein>
<dbReference type="PANTHER" id="PTHR26374:SF471">
    <property type="entry name" value="OS03G0279700 PROTEIN"/>
    <property type="match status" value="1"/>
</dbReference>
<keyword evidence="6" id="KW-0805">Transcription regulation</keyword>
<feature type="region of interest" description="Disordered" evidence="10">
    <location>
        <begin position="57"/>
        <end position="85"/>
    </location>
</feature>
<feature type="compositionally biased region" description="Gly residues" evidence="10">
    <location>
        <begin position="566"/>
        <end position="578"/>
    </location>
</feature>
<dbReference type="InterPro" id="IPR013087">
    <property type="entry name" value="Znf_C2H2_type"/>
</dbReference>
<keyword evidence="3" id="KW-0677">Repeat</keyword>
<feature type="region of interest" description="Disordered" evidence="10">
    <location>
        <begin position="561"/>
        <end position="587"/>
    </location>
</feature>
<feature type="domain" description="C2H2-type" evidence="11">
    <location>
        <begin position="41"/>
        <end position="68"/>
    </location>
</feature>
<comment type="subcellular location">
    <subcellularLocation>
        <location evidence="1">Nucleus</location>
    </subcellularLocation>
</comment>
<keyword evidence="13" id="KW-1185">Reference proteome</keyword>
<organism evidence="12 13">
    <name type="scientific">Actinidia rufa</name>
    <dbReference type="NCBI Taxonomy" id="165716"/>
    <lineage>
        <taxon>Eukaryota</taxon>
        <taxon>Viridiplantae</taxon>
        <taxon>Streptophyta</taxon>
        <taxon>Embryophyta</taxon>
        <taxon>Tracheophyta</taxon>
        <taxon>Spermatophyta</taxon>
        <taxon>Magnoliopsida</taxon>
        <taxon>eudicotyledons</taxon>
        <taxon>Gunneridae</taxon>
        <taxon>Pentapetalae</taxon>
        <taxon>asterids</taxon>
        <taxon>Ericales</taxon>
        <taxon>Actinidiaceae</taxon>
        <taxon>Actinidia</taxon>
    </lineage>
</organism>
<reference evidence="12 13" key="1">
    <citation type="submission" date="2019-07" db="EMBL/GenBank/DDBJ databases">
        <title>De Novo Assembly of kiwifruit Actinidia rufa.</title>
        <authorList>
            <person name="Sugita-Konishi S."/>
            <person name="Sato K."/>
            <person name="Mori E."/>
            <person name="Abe Y."/>
            <person name="Kisaki G."/>
            <person name="Hamano K."/>
            <person name="Suezawa K."/>
            <person name="Otani M."/>
            <person name="Fukuda T."/>
            <person name="Manabe T."/>
            <person name="Gomi K."/>
            <person name="Tabuchi M."/>
            <person name="Akimitsu K."/>
            <person name="Kataoka I."/>
        </authorList>
    </citation>
    <scope>NUCLEOTIDE SEQUENCE [LARGE SCALE GENOMIC DNA]</scope>
    <source>
        <strain evidence="13">cv. Fuchu</strain>
    </source>
</reference>
<dbReference type="Pfam" id="PF14244">
    <property type="entry name" value="Retrotran_gag_3"/>
    <property type="match status" value="1"/>
</dbReference>